<evidence type="ECO:0000313" key="3">
    <source>
        <dbReference type="Proteomes" id="UP000003163"/>
    </source>
</evidence>
<name>J9DPX4_EDHAE</name>
<dbReference type="HOGENOM" id="CLU_2183891_0_0_1"/>
<dbReference type="EMBL" id="AFBI03000038">
    <property type="protein sequence ID" value="EJW03417.1"/>
    <property type="molecule type" value="Genomic_DNA"/>
</dbReference>
<proteinExistence type="predicted"/>
<reference evidence="3" key="2">
    <citation type="submission" date="2015-07" db="EMBL/GenBank/DDBJ databases">
        <title>Contrasting host-pathogen interactions and genome evolution in two generalist and specialist microsporidian pathogens of mosquitoes.</title>
        <authorList>
            <consortium name="The Broad Institute Genomics Platform"/>
            <consortium name="The Broad Institute Genome Sequencing Center for Infectious Disease"/>
            <person name="Cuomo C.A."/>
            <person name="Sanscrainte N.D."/>
            <person name="Goldberg J.M."/>
            <person name="Heiman D."/>
            <person name="Young S."/>
            <person name="Zeng Q."/>
            <person name="Becnel J.J."/>
            <person name="Birren B.W."/>
        </authorList>
    </citation>
    <scope>NUCLEOTIDE SEQUENCE [LARGE SCALE GENOMIC DNA]</scope>
    <source>
        <strain evidence="3">USNM 41457</strain>
    </source>
</reference>
<organism evidence="2 3">
    <name type="scientific">Edhazardia aedis (strain USNM 41457)</name>
    <name type="common">Microsporidian parasite</name>
    <dbReference type="NCBI Taxonomy" id="1003232"/>
    <lineage>
        <taxon>Eukaryota</taxon>
        <taxon>Fungi</taxon>
        <taxon>Fungi incertae sedis</taxon>
        <taxon>Microsporidia</taxon>
        <taxon>Edhazardia</taxon>
    </lineage>
</organism>
<dbReference type="InParanoid" id="J9DPX4"/>
<protein>
    <submittedName>
        <fullName evidence="2">Uncharacterized protein</fullName>
    </submittedName>
</protein>
<feature type="region of interest" description="Disordered" evidence="1">
    <location>
        <begin position="29"/>
        <end position="50"/>
    </location>
</feature>
<evidence type="ECO:0000256" key="1">
    <source>
        <dbReference type="SAM" id="MobiDB-lite"/>
    </source>
</evidence>
<evidence type="ECO:0000313" key="2">
    <source>
        <dbReference type="EMBL" id="EJW03417.1"/>
    </source>
</evidence>
<gene>
    <name evidence="2" type="ORF">EDEG_02237</name>
</gene>
<feature type="compositionally biased region" description="Basic and acidic residues" evidence="1">
    <location>
        <begin position="70"/>
        <end position="80"/>
    </location>
</feature>
<reference evidence="2 3" key="1">
    <citation type="submission" date="2011-08" db="EMBL/GenBank/DDBJ databases">
        <authorList>
            <person name="Liu Z.J."/>
            <person name="Shi F.L."/>
            <person name="Lu J.Q."/>
            <person name="Li M."/>
            <person name="Wang Z.L."/>
        </authorList>
    </citation>
    <scope>NUCLEOTIDE SEQUENCE [LARGE SCALE GENOMIC DNA]</scope>
    <source>
        <strain evidence="2 3">USNM 41457</strain>
    </source>
</reference>
<accession>J9DPX4</accession>
<dbReference type="VEuPathDB" id="MicrosporidiaDB:EDEG_02237"/>
<feature type="region of interest" description="Disordered" evidence="1">
    <location>
        <begin position="62"/>
        <end position="109"/>
    </location>
</feature>
<keyword evidence="3" id="KW-1185">Reference proteome</keyword>
<feature type="compositionally biased region" description="Low complexity" evidence="1">
    <location>
        <begin position="29"/>
        <end position="41"/>
    </location>
</feature>
<comment type="caution">
    <text evidence="2">The sequence shown here is derived from an EMBL/GenBank/DDBJ whole genome shotgun (WGS) entry which is preliminary data.</text>
</comment>
<sequence>MRILVNIVVFCYYLRAGNIGNAFIRDVGNRGQRTNRTGGNQPNANNPERQIIRMPFVPPNNIIQAPNRLQSKESDRRVPQNDDFSTENHNVSLYEPVEIRNRNNRTLTS</sequence>
<dbReference type="Proteomes" id="UP000003163">
    <property type="component" value="Unassembled WGS sequence"/>
</dbReference>
<dbReference type="AlphaFoldDB" id="J9DPX4"/>